<dbReference type="PANTHER" id="PTHR30603">
    <property type="entry name" value="RNA POLYMERASE SIGMA FACTOR RPO"/>
    <property type="match status" value="1"/>
</dbReference>
<dbReference type="NCBIfam" id="TIGR02937">
    <property type="entry name" value="sigma70-ECF"/>
    <property type="match status" value="1"/>
</dbReference>
<dbReference type="SUPFAM" id="SSF88659">
    <property type="entry name" value="Sigma3 and sigma4 domains of RNA polymerase sigma factors"/>
    <property type="match status" value="2"/>
</dbReference>
<dbReference type="OrthoDB" id="9809557at2"/>
<feature type="domain" description="RNA polymerase sigma-70" evidence="5">
    <location>
        <begin position="337"/>
        <end position="363"/>
    </location>
</feature>
<dbReference type="RefSeq" id="WP_021065824.1">
    <property type="nucleotide sequence ID" value="NZ_ATCL01000012.1"/>
</dbReference>
<dbReference type="CDD" id="cd06171">
    <property type="entry name" value="Sigma70_r4"/>
    <property type="match status" value="1"/>
</dbReference>
<name>U1LZA3_9BACL</name>
<dbReference type="InterPro" id="IPR013325">
    <property type="entry name" value="RNA_pol_sigma_r2"/>
</dbReference>
<keyword evidence="3" id="KW-0238">DNA-binding</keyword>
<evidence type="ECO:0000313" key="7">
    <source>
        <dbReference type="Proteomes" id="UP000016464"/>
    </source>
</evidence>
<dbReference type="InterPro" id="IPR007630">
    <property type="entry name" value="RNA_pol_sigma70_r4"/>
</dbReference>
<dbReference type="Proteomes" id="UP000016464">
    <property type="component" value="Unassembled WGS sequence"/>
</dbReference>
<dbReference type="SUPFAM" id="SSF88946">
    <property type="entry name" value="Sigma2 domain of RNA polymerase sigma factors"/>
    <property type="match status" value="1"/>
</dbReference>
<dbReference type="Pfam" id="PF04545">
    <property type="entry name" value="Sigma70_r4"/>
    <property type="match status" value="1"/>
</dbReference>
<reference evidence="6 7" key="1">
    <citation type="journal article" date="2013" name="Genome Announc.">
        <title>Draft Genome Sequence of Exiguobacterium pavilionensis Strain RW-2, with Wide Thermal, Salinity, and pH Tolerance, Isolated from Modern Freshwater Microbialites.</title>
        <authorList>
            <person name="White R.A.III."/>
            <person name="Grassa C.J."/>
            <person name="Suttle C.A."/>
        </authorList>
    </citation>
    <scope>NUCLEOTIDE SEQUENCE [LARGE SCALE GENOMIC DNA]</scope>
    <source>
        <strain evidence="6 7">RW-2</strain>
    </source>
</reference>
<dbReference type="PATRIC" id="fig|1345023.5.peg.661"/>
<dbReference type="InterPro" id="IPR014284">
    <property type="entry name" value="RNA_pol_sigma-70_dom"/>
</dbReference>
<dbReference type="GO" id="GO:0016987">
    <property type="term" value="F:sigma factor activity"/>
    <property type="evidence" value="ECO:0007669"/>
    <property type="project" value="UniProtKB-KW"/>
</dbReference>
<dbReference type="InterPro" id="IPR013324">
    <property type="entry name" value="RNA_pol_sigma_r3/r4-like"/>
</dbReference>
<protein>
    <recommendedName>
        <fullName evidence="5">RNA polymerase sigma-70 domain-containing protein</fullName>
    </recommendedName>
</protein>
<keyword evidence="4" id="KW-0804">Transcription</keyword>
<dbReference type="PRINTS" id="PR00046">
    <property type="entry name" value="SIGMA70FCT"/>
</dbReference>
<dbReference type="InterPro" id="IPR050239">
    <property type="entry name" value="Sigma-70_RNA_pol_init_factors"/>
</dbReference>
<dbReference type="eggNOG" id="COG0568">
    <property type="taxonomic scope" value="Bacteria"/>
</dbReference>
<dbReference type="InterPro" id="IPR036388">
    <property type="entry name" value="WH-like_DNA-bd_sf"/>
</dbReference>
<organism evidence="6 7">
    <name type="scientific">Exiguobacterium chiriqhucha RW-2</name>
    <dbReference type="NCBI Taxonomy" id="1345023"/>
    <lineage>
        <taxon>Bacteria</taxon>
        <taxon>Bacillati</taxon>
        <taxon>Bacillota</taxon>
        <taxon>Bacilli</taxon>
        <taxon>Bacillales</taxon>
        <taxon>Bacillales Family XII. Incertae Sedis</taxon>
        <taxon>Exiguobacterium</taxon>
    </lineage>
</organism>
<dbReference type="Pfam" id="PF04542">
    <property type="entry name" value="Sigma70_r2"/>
    <property type="match status" value="1"/>
</dbReference>
<sequence>MIKSLFLKRFITNNFDVNEKLYLPDVKQKLVTFLGRDSLNIDDLDLIEFLKDAGFNEIEIQKVTHKKDESKKVDILEDEDEEEQEELTLDLFFDTIYDSDEHLKKAGDFRDNRRMLELYHNDQKRDATTFEKIVRNNQHLVKSVAAKYLFLSKSLTLEDLINEGNFGLMKAIEKFDLSKDNSFSTYAFIWIRQSITRAIADKSNMIRIPVHAIEKINKLNRIEREFEAAKSNVNIQEVCQVMEITEESYYRLKEIQYRFLHEVSLNSKITVENENDEIIDFIPAMDSDFLKEIKSIDDIILLQEISAVVHQEINKLSERERDIIALRFGLGNQEPQTLEQVGKIMGVTRERIRQIEAKILRKLRKSHYLTSIQSED</sequence>
<dbReference type="GO" id="GO:0006352">
    <property type="term" value="P:DNA-templated transcription initiation"/>
    <property type="evidence" value="ECO:0007669"/>
    <property type="project" value="InterPro"/>
</dbReference>
<dbReference type="InterPro" id="IPR007627">
    <property type="entry name" value="RNA_pol_sigma70_r2"/>
</dbReference>
<dbReference type="PANTHER" id="PTHR30603:SF47">
    <property type="entry name" value="RNA POLYMERASE SIGMA FACTOR SIGD, CHLOROPLASTIC"/>
    <property type="match status" value="1"/>
</dbReference>
<keyword evidence="7" id="KW-1185">Reference proteome</keyword>
<evidence type="ECO:0000256" key="4">
    <source>
        <dbReference type="ARBA" id="ARBA00023163"/>
    </source>
</evidence>
<evidence type="ECO:0000256" key="1">
    <source>
        <dbReference type="ARBA" id="ARBA00023015"/>
    </source>
</evidence>
<dbReference type="InterPro" id="IPR000943">
    <property type="entry name" value="RNA_pol_sigma70"/>
</dbReference>
<dbReference type="EMBL" id="ATCL01000012">
    <property type="protein sequence ID" value="ERG68064.1"/>
    <property type="molecule type" value="Genomic_DNA"/>
</dbReference>
<gene>
    <name evidence="6" type="ORF">M467_12310</name>
</gene>
<proteinExistence type="predicted"/>
<dbReference type="Gene3D" id="1.10.10.10">
    <property type="entry name" value="Winged helix-like DNA-binding domain superfamily/Winged helix DNA-binding domain"/>
    <property type="match status" value="2"/>
</dbReference>
<accession>U1LZA3</accession>
<dbReference type="Gene3D" id="1.10.601.10">
    <property type="entry name" value="RNA Polymerase Primary Sigma Factor"/>
    <property type="match status" value="1"/>
</dbReference>
<evidence type="ECO:0000313" key="6">
    <source>
        <dbReference type="EMBL" id="ERG68064.1"/>
    </source>
</evidence>
<keyword evidence="2" id="KW-0731">Sigma factor</keyword>
<evidence type="ECO:0000259" key="5">
    <source>
        <dbReference type="PROSITE" id="PS00716"/>
    </source>
</evidence>
<comment type="caution">
    <text evidence="6">The sequence shown here is derived from an EMBL/GenBank/DDBJ whole genome shotgun (WGS) entry which is preliminary data.</text>
</comment>
<dbReference type="AlphaFoldDB" id="U1LZA3"/>
<evidence type="ECO:0000256" key="3">
    <source>
        <dbReference type="ARBA" id="ARBA00023125"/>
    </source>
</evidence>
<evidence type="ECO:0000256" key="2">
    <source>
        <dbReference type="ARBA" id="ARBA00023082"/>
    </source>
</evidence>
<dbReference type="PROSITE" id="PS00716">
    <property type="entry name" value="SIGMA70_2"/>
    <property type="match status" value="1"/>
</dbReference>
<keyword evidence="1" id="KW-0805">Transcription regulation</keyword>
<dbReference type="GO" id="GO:0003677">
    <property type="term" value="F:DNA binding"/>
    <property type="evidence" value="ECO:0007669"/>
    <property type="project" value="UniProtKB-KW"/>
</dbReference>